<evidence type="ECO:0000313" key="2">
    <source>
        <dbReference type="EMBL" id="PPQ73451.1"/>
    </source>
</evidence>
<dbReference type="InterPro" id="IPR051678">
    <property type="entry name" value="AGP_Transferase"/>
</dbReference>
<feature type="domain" description="Aminoglycoside phosphotransferase" evidence="1">
    <location>
        <begin position="95"/>
        <end position="264"/>
    </location>
</feature>
<evidence type="ECO:0000313" key="3">
    <source>
        <dbReference type="Proteomes" id="UP000284706"/>
    </source>
</evidence>
<comment type="caution">
    <text evidence="2">The sequence shown here is derived from an EMBL/GenBank/DDBJ whole genome shotgun (WGS) entry which is preliminary data.</text>
</comment>
<name>A0A409W4M6_9AGAR</name>
<gene>
    <name evidence="2" type="ORF">CVT26_010201</name>
</gene>
<dbReference type="InParanoid" id="A0A409W4M6"/>
<dbReference type="Proteomes" id="UP000284706">
    <property type="component" value="Unassembled WGS sequence"/>
</dbReference>
<proteinExistence type="predicted"/>
<sequence>MDVDIYPTSLSELKHLIESSSTTVLHRFGFQQQMPRIIRVMPGIVLKLGGSNLREEILCTQYAFDSLDVPIPCVLHPYRELPFPDAPDSELVHSLCRSYYALEEVPGVSLDKVVDSLSIEAKTSIASQLRAFLDQMRSLTSSTLGSVSGGPYALLEGVHESVDLPKRAFSSVAEFKDYFRALLVKCDHAPPDMIAKTMATMPDDSPIHFTHGDLLPKNIMVEVQADGADARITGIIDWAYAGFYPAFWEQAIMLIPDWWSPGWTDILGMLFPGDRLPLVEQGCAISYLFHTLEHWL</sequence>
<accession>A0A409W4M6</accession>
<dbReference type="PANTHER" id="PTHR21310">
    <property type="entry name" value="AMINOGLYCOSIDE PHOSPHOTRANSFERASE-RELATED-RELATED"/>
    <property type="match status" value="1"/>
</dbReference>
<reference evidence="2 3" key="1">
    <citation type="journal article" date="2018" name="Evol. Lett.">
        <title>Horizontal gene cluster transfer increased hallucinogenic mushroom diversity.</title>
        <authorList>
            <person name="Reynolds H.T."/>
            <person name="Vijayakumar V."/>
            <person name="Gluck-Thaler E."/>
            <person name="Korotkin H.B."/>
            <person name="Matheny P.B."/>
            <person name="Slot J.C."/>
        </authorList>
    </citation>
    <scope>NUCLEOTIDE SEQUENCE [LARGE SCALE GENOMIC DNA]</scope>
    <source>
        <strain evidence="2 3">SRW20</strain>
    </source>
</reference>
<organism evidence="2 3">
    <name type="scientific">Gymnopilus dilepis</name>
    <dbReference type="NCBI Taxonomy" id="231916"/>
    <lineage>
        <taxon>Eukaryota</taxon>
        <taxon>Fungi</taxon>
        <taxon>Dikarya</taxon>
        <taxon>Basidiomycota</taxon>
        <taxon>Agaricomycotina</taxon>
        <taxon>Agaricomycetes</taxon>
        <taxon>Agaricomycetidae</taxon>
        <taxon>Agaricales</taxon>
        <taxon>Agaricineae</taxon>
        <taxon>Hymenogastraceae</taxon>
        <taxon>Gymnopilus</taxon>
    </lineage>
</organism>
<dbReference type="InterPro" id="IPR011009">
    <property type="entry name" value="Kinase-like_dom_sf"/>
</dbReference>
<dbReference type="Gene3D" id="3.90.1200.10">
    <property type="match status" value="1"/>
</dbReference>
<dbReference type="AlphaFoldDB" id="A0A409W4M6"/>
<evidence type="ECO:0000259" key="1">
    <source>
        <dbReference type="Pfam" id="PF01636"/>
    </source>
</evidence>
<protein>
    <recommendedName>
        <fullName evidence="1">Aminoglycoside phosphotransferase domain-containing protein</fullName>
    </recommendedName>
</protein>
<keyword evidence="3" id="KW-1185">Reference proteome</keyword>
<dbReference type="SUPFAM" id="SSF56112">
    <property type="entry name" value="Protein kinase-like (PK-like)"/>
    <property type="match status" value="1"/>
</dbReference>
<dbReference type="OrthoDB" id="5598852at2759"/>
<dbReference type="PANTHER" id="PTHR21310:SF15">
    <property type="entry name" value="AMINOGLYCOSIDE PHOSPHOTRANSFERASE DOMAIN-CONTAINING PROTEIN"/>
    <property type="match status" value="1"/>
</dbReference>
<dbReference type="Pfam" id="PF01636">
    <property type="entry name" value="APH"/>
    <property type="match status" value="1"/>
</dbReference>
<dbReference type="EMBL" id="NHYE01005404">
    <property type="protein sequence ID" value="PPQ73451.1"/>
    <property type="molecule type" value="Genomic_DNA"/>
</dbReference>
<dbReference type="InterPro" id="IPR002575">
    <property type="entry name" value="Aminoglycoside_PTrfase"/>
</dbReference>